<feature type="domain" description="DUF397" evidence="1">
    <location>
        <begin position="12"/>
        <end position="62"/>
    </location>
</feature>
<sequence length="69" mass="7497">MDAIKKLEHGTAWTKSSWSEGADDCVEIAITPVVGLRDSKDPDGPTLCFNRSEWIAFLKGAKAGEFDIA</sequence>
<organism evidence="2 3">
    <name type="scientific">Actinomadura craniellae</name>
    <dbReference type="NCBI Taxonomy" id="2231787"/>
    <lineage>
        <taxon>Bacteria</taxon>
        <taxon>Bacillati</taxon>
        <taxon>Actinomycetota</taxon>
        <taxon>Actinomycetes</taxon>
        <taxon>Streptosporangiales</taxon>
        <taxon>Thermomonosporaceae</taxon>
        <taxon>Actinomadura</taxon>
    </lineage>
</organism>
<accession>A0A365HA96</accession>
<dbReference type="AlphaFoldDB" id="A0A365HA96"/>
<evidence type="ECO:0000313" key="2">
    <source>
        <dbReference type="EMBL" id="RAY15928.1"/>
    </source>
</evidence>
<evidence type="ECO:0000259" key="1">
    <source>
        <dbReference type="Pfam" id="PF04149"/>
    </source>
</evidence>
<protein>
    <submittedName>
        <fullName evidence="2">DUF397 domain-containing protein</fullName>
    </submittedName>
</protein>
<gene>
    <name evidence="2" type="ORF">DPM19_09255</name>
</gene>
<dbReference type="RefSeq" id="WP_111864806.1">
    <property type="nucleotide sequence ID" value="NZ_QLYX01000003.1"/>
</dbReference>
<comment type="caution">
    <text evidence="2">The sequence shown here is derived from an EMBL/GenBank/DDBJ whole genome shotgun (WGS) entry which is preliminary data.</text>
</comment>
<keyword evidence="3" id="KW-1185">Reference proteome</keyword>
<dbReference type="InterPro" id="IPR007278">
    <property type="entry name" value="DUF397"/>
</dbReference>
<evidence type="ECO:0000313" key="3">
    <source>
        <dbReference type="Proteomes" id="UP000251891"/>
    </source>
</evidence>
<name>A0A365HA96_9ACTN</name>
<reference evidence="2 3" key="1">
    <citation type="submission" date="2018-06" db="EMBL/GenBank/DDBJ databases">
        <title>Actinomadura craniellae sp. nov. isolated from marine sponge Craniella sp.</title>
        <authorList>
            <person name="Li L."/>
            <person name="Xu Q.H."/>
            <person name="Lin H.W."/>
            <person name="Lu Y.H."/>
        </authorList>
    </citation>
    <scope>NUCLEOTIDE SEQUENCE [LARGE SCALE GENOMIC DNA]</scope>
    <source>
        <strain evidence="2 3">LHW63021</strain>
    </source>
</reference>
<dbReference type="EMBL" id="QLYX01000003">
    <property type="protein sequence ID" value="RAY15928.1"/>
    <property type="molecule type" value="Genomic_DNA"/>
</dbReference>
<dbReference type="Pfam" id="PF04149">
    <property type="entry name" value="DUF397"/>
    <property type="match status" value="1"/>
</dbReference>
<dbReference type="OrthoDB" id="4299240at2"/>
<proteinExistence type="predicted"/>
<dbReference type="Proteomes" id="UP000251891">
    <property type="component" value="Unassembled WGS sequence"/>
</dbReference>